<dbReference type="GO" id="GO:0008270">
    <property type="term" value="F:zinc ion binding"/>
    <property type="evidence" value="ECO:0007669"/>
    <property type="project" value="UniProtKB-KW"/>
</dbReference>
<evidence type="ECO:0000313" key="5">
    <source>
        <dbReference type="Proteomes" id="UP001474421"/>
    </source>
</evidence>
<dbReference type="EMBL" id="JAOTOJ010000009">
    <property type="protein sequence ID" value="KAK9395431.1"/>
    <property type="molecule type" value="Genomic_DNA"/>
</dbReference>
<keyword evidence="1" id="KW-0479">Metal-binding</keyword>
<evidence type="ECO:0000313" key="4">
    <source>
        <dbReference type="EMBL" id="KAK9395431.1"/>
    </source>
</evidence>
<reference evidence="4 5" key="1">
    <citation type="journal article" date="2024" name="Proc. Natl. Acad. Sci. U.S.A.">
        <title>The genetic regulatory architecture and epigenomic basis for age-related changes in rattlesnake venom.</title>
        <authorList>
            <person name="Hogan M.P."/>
            <person name="Holding M.L."/>
            <person name="Nystrom G.S."/>
            <person name="Colston T.J."/>
            <person name="Bartlett D.A."/>
            <person name="Mason A.J."/>
            <person name="Ellsworth S.A."/>
            <person name="Rautsaw R.M."/>
            <person name="Lawrence K.C."/>
            <person name="Strickland J.L."/>
            <person name="He B."/>
            <person name="Fraser P."/>
            <person name="Margres M.J."/>
            <person name="Gilbert D.M."/>
            <person name="Gibbs H.L."/>
            <person name="Parkinson C.L."/>
            <person name="Rokyta D.R."/>
        </authorList>
    </citation>
    <scope>NUCLEOTIDE SEQUENCE [LARGE SCALE GENOMIC DNA]</scope>
    <source>
        <strain evidence="4">DRR0105</strain>
    </source>
</reference>
<dbReference type="Proteomes" id="UP001474421">
    <property type="component" value="Unassembled WGS sequence"/>
</dbReference>
<proteinExistence type="predicted"/>
<evidence type="ECO:0000256" key="1">
    <source>
        <dbReference type="PROSITE-ProRule" id="PRU00047"/>
    </source>
</evidence>
<keyword evidence="1" id="KW-0863">Zinc-finger</keyword>
<keyword evidence="5" id="KW-1185">Reference proteome</keyword>
<dbReference type="InterPro" id="IPR036875">
    <property type="entry name" value="Znf_CCHC_sf"/>
</dbReference>
<protein>
    <submittedName>
        <fullName evidence="4">Major vault protein-like</fullName>
    </submittedName>
</protein>
<evidence type="ECO:0000256" key="2">
    <source>
        <dbReference type="SAM" id="MobiDB-lite"/>
    </source>
</evidence>
<dbReference type="AlphaFoldDB" id="A0AAW1B098"/>
<name>A0AAW1B098_CROAD</name>
<dbReference type="PROSITE" id="PS50158">
    <property type="entry name" value="ZF_CCHC"/>
    <property type="match status" value="1"/>
</dbReference>
<keyword evidence="1" id="KW-0862">Zinc</keyword>
<feature type="compositionally biased region" description="Basic and acidic residues" evidence="2">
    <location>
        <begin position="110"/>
        <end position="127"/>
    </location>
</feature>
<dbReference type="SUPFAM" id="SSF57756">
    <property type="entry name" value="Retrovirus zinc finger-like domains"/>
    <property type="match status" value="1"/>
</dbReference>
<dbReference type="SMART" id="SM00343">
    <property type="entry name" value="ZnF_C2HC"/>
    <property type="match status" value="1"/>
</dbReference>
<gene>
    <name evidence="4" type="ORF">NXF25_018792</name>
</gene>
<dbReference type="GO" id="GO:0003676">
    <property type="term" value="F:nucleic acid binding"/>
    <property type="evidence" value="ECO:0007669"/>
    <property type="project" value="InterPro"/>
</dbReference>
<feature type="domain" description="CCHC-type" evidence="3">
    <location>
        <begin position="142"/>
        <end position="157"/>
    </location>
</feature>
<evidence type="ECO:0000259" key="3">
    <source>
        <dbReference type="PROSITE" id="PS50158"/>
    </source>
</evidence>
<dbReference type="InterPro" id="IPR001878">
    <property type="entry name" value="Znf_CCHC"/>
</dbReference>
<sequence length="246" mass="27530">MRTAYGNSALVDQKGACAPGRNGTVHREMRSHCENNMLVLGSRARLNARVVVNKVKRMRLTGLVIPGLHRVRRGVQARFAHALFHKCRLPEWFRVVMALDAGLWEFHQTPDEQPQTRREVERPKDVSRQTPVSSPKPRAVFRCFRCNRQGHRVAECPVPVIPSTPTAIGKPGATPRKVMEKSRAARQAGGGPSQQTLGEQTPMLEEYDDGDPAEDPMQVDGSLLGEALPRSLRNRRPNHEQMAQRG</sequence>
<feature type="compositionally biased region" description="Acidic residues" evidence="2">
    <location>
        <begin position="205"/>
        <end position="214"/>
    </location>
</feature>
<feature type="region of interest" description="Disordered" evidence="2">
    <location>
        <begin position="165"/>
        <end position="246"/>
    </location>
</feature>
<accession>A0AAW1B098</accession>
<organism evidence="4 5">
    <name type="scientific">Crotalus adamanteus</name>
    <name type="common">Eastern diamondback rattlesnake</name>
    <dbReference type="NCBI Taxonomy" id="8729"/>
    <lineage>
        <taxon>Eukaryota</taxon>
        <taxon>Metazoa</taxon>
        <taxon>Chordata</taxon>
        <taxon>Craniata</taxon>
        <taxon>Vertebrata</taxon>
        <taxon>Euteleostomi</taxon>
        <taxon>Lepidosauria</taxon>
        <taxon>Squamata</taxon>
        <taxon>Bifurcata</taxon>
        <taxon>Unidentata</taxon>
        <taxon>Episquamata</taxon>
        <taxon>Toxicofera</taxon>
        <taxon>Serpentes</taxon>
        <taxon>Colubroidea</taxon>
        <taxon>Viperidae</taxon>
        <taxon>Crotalinae</taxon>
        <taxon>Crotalus</taxon>
    </lineage>
</organism>
<comment type="caution">
    <text evidence="4">The sequence shown here is derived from an EMBL/GenBank/DDBJ whole genome shotgun (WGS) entry which is preliminary data.</text>
</comment>
<feature type="region of interest" description="Disordered" evidence="2">
    <location>
        <begin position="110"/>
        <end position="135"/>
    </location>
</feature>